<gene>
    <name evidence="2" type="ORF">GCM10009727_14440</name>
</gene>
<feature type="compositionally biased region" description="Basic residues" evidence="1">
    <location>
        <begin position="42"/>
        <end position="55"/>
    </location>
</feature>
<protein>
    <submittedName>
        <fullName evidence="2">Uncharacterized protein</fullName>
    </submittedName>
</protein>
<evidence type="ECO:0000256" key="1">
    <source>
        <dbReference type="SAM" id="MobiDB-lite"/>
    </source>
</evidence>
<dbReference type="RefSeq" id="WP_344262800.1">
    <property type="nucleotide sequence ID" value="NZ_BAAAMR010000008.1"/>
</dbReference>
<sequence>MRSTATRSRFTERREDIVPRTLRDLIAADAARPGDRADDDRRRRRRRTTAVRRVT</sequence>
<proteinExistence type="predicted"/>
<comment type="caution">
    <text evidence="2">The sequence shown here is derived from an EMBL/GenBank/DDBJ whole genome shotgun (WGS) entry which is preliminary data.</text>
</comment>
<feature type="compositionally biased region" description="Basic and acidic residues" evidence="1">
    <location>
        <begin position="32"/>
        <end position="41"/>
    </location>
</feature>
<evidence type="ECO:0000313" key="3">
    <source>
        <dbReference type="Proteomes" id="UP001501020"/>
    </source>
</evidence>
<feature type="region of interest" description="Disordered" evidence="1">
    <location>
        <begin position="21"/>
        <end position="55"/>
    </location>
</feature>
<dbReference type="EMBL" id="BAAAMR010000008">
    <property type="protein sequence ID" value="GAA2125822.1"/>
    <property type="molecule type" value="Genomic_DNA"/>
</dbReference>
<keyword evidence="3" id="KW-1185">Reference proteome</keyword>
<evidence type="ECO:0000313" key="2">
    <source>
        <dbReference type="EMBL" id="GAA2125822.1"/>
    </source>
</evidence>
<dbReference type="Proteomes" id="UP001501020">
    <property type="component" value="Unassembled WGS sequence"/>
</dbReference>
<name>A0ABP5K6C7_9ACTN</name>
<organism evidence="2 3">
    <name type="scientific">Actinomadura napierensis</name>
    <dbReference type="NCBI Taxonomy" id="267854"/>
    <lineage>
        <taxon>Bacteria</taxon>
        <taxon>Bacillati</taxon>
        <taxon>Actinomycetota</taxon>
        <taxon>Actinomycetes</taxon>
        <taxon>Streptosporangiales</taxon>
        <taxon>Thermomonosporaceae</taxon>
        <taxon>Actinomadura</taxon>
    </lineage>
</organism>
<reference evidence="3" key="1">
    <citation type="journal article" date="2019" name="Int. J. Syst. Evol. Microbiol.">
        <title>The Global Catalogue of Microorganisms (GCM) 10K type strain sequencing project: providing services to taxonomists for standard genome sequencing and annotation.</title>
        <authorList>
            <consortium name="The Broad Institute Genomics Platform"/>
            <consortium name="The Broad Institute Genome Sequencing Center for Infectious Disease"/>
            <person name="Wu L."/>
            <person name="Ma J."/>
        </authorList>
    </citation>
    <scope>NUCLEOTIDE SEQUENCE [LARGE SCALE GENOMIC DNA]</scope>
    <source>
        <strain evidence="3">JCM 13850</strain>
    </source>
</reference>
<accession>A0ABP5K6C7</accession>